<dbReference type="PRINTS" id="PR00455">
    <property type="entry name" value="HTHTETR"/>
</dbReference>
<keyword evidence="3" id="KW-0804">Transcription</keyword>
<evidence type="ECO:0000256" key="4">
    <source>
        <dbReference type="PROSITE-ProRule" id="PRU00335"/>
    </source>
</evidence>
<evidence type="ECO:0000256" key="2">
    <source>
        <dbReference type="ARBA" id="ARBA00023125"/>
    </source>
</evidence>
<evidence type="ECO:0000256" key="1">
    <source>
        <dbReference type="ARBA" id="ARBA00023015"/>
    </source>
</evidence>
<dbReference type="InterPro" id="IPR050109">
    <property type="entry name" value="HTH-type_TetR-like_transc_reg"/>
</dbReference>
<sequence length="180" mass="18552">MRSDAEQNRDRVLAAARAEFAAHGPAASLNKIAQRAGVGPGTLYRHFPSAQALLVAIIAEDVAALCAHGTGLLGHPRPGEALRTWLRAVAVHATAMRGVVATESLGAAADSALAGCHDRILAVGSALLTRAGAADDAGDLLTVVNAVAWASERLPPEEGRLDRLLSLVTRGLPEDVIPPV</sequence>
<dbReference type="Gene3D" id="1.10.357.10">
    <property type="entry name" value="Tetracycline Repressor, domain 2"/>
    <property type="match status" value="1"/>
</dbReference>
<gene>
    <name evidence="6" type="ORF">QLQ12_43250</name>
</gene>
<feature type="domain" description="HTH tetR-type" evidence="5">
    <location>
        <begin position="6"/>
        <end position="65"/>
    </location>
</feature>
<dbReference type="Proteomes" id="UP001241758">
    <property type="component" value="Unassembled WGS sequence"/>
</dbReference>
<protein>
    <submittedName>
        <fullName evidence="6">Helix-turn-helix domain-containing protein</fullName>
    </submittedName>
</protein>
<dbReference type="PROSITE" id="PS50977">
    <property type="entry name" value="HTH_TETR_2"/>
    <property type="match status" value="1"/>
</dbReference>
<dbReference type="PANTHER" id="PTHR30055">
    <property type="entry name" value="HTH-TYPE TRANSCRIPTIONAL REGULATOR RUTR"/>
    <property type="match status" value="1"/>
</dbReference>
<reference evidence="6 7" key="1">
    <citation type="submission" date="2023-05" db="EMBL/GenBank/DDBJ databases">
        <title>Actinoplanes sp. NEAU-A12 genome sequencing.</title>
        <authorList>
            <person name="Wang Z.-S."/>
        </authorList>
    </citation>
    <scope>NUCLEOTIDE SEQUENCE [LARGE SCALE GENOMIC DNA]</scope>
    <source>
        <strain evidence="6 7">NEAU-A12</strain>
    </source>
</reference>
<dbReference type="EMBL" id="JASCTH010000045">
    <property type="protein sequence ID" value="MDI6105421.1"/>
    <property type="molecule type" value="Genomic_DNA"/>
</dbReference>
<dbReference type="Pfam" id="PF21597">
    <property type="entry name" value="TetR_C_43"/>
    <property type="match status" value="1"/>
</dbReference>
<evidence type="ECO:0000313" key="6">
    <source>
        <dbReference type="EMBL" id="MDI6105421.1"/>
    </source>
</evidence>
<accession>A0ABT6X089</accession>
<dbReference type="Pfam" id="PF00440">
    <property type="entry name" value="TetR_N"/>
    <property type="match status" value="1"/>
</dbReference>
<dbReference type="InterPro" id="IPR049445">
    <property type="entry name" value="TetR_SbtR-like_C"/>
</dbReference>
<evidence type="ECO:0000313" key="7">
    <source>
        <dbReference type="Proteomes" id="UP001241758"/>
    </source>
</evidence>
<feature type="DNA-binding region" description="H-T-H motif" evidence="4">
    <location>
        <begin position="28"/>
        <end position="47"/>
    </location>
</feature>
<organism evidence="6 7">
    <name type="scientific">Actinoplanes sandaracinus</name>
    <dbReference type="NCBI Taxonomy" id="3045177"/>
    <lineage>
        <taxon>Bacteria</taxon>
        <taxon>Bacillati</taxon>
        <taxon>Actinomycetota</taxon>
        <taxon>Actinomycetes</taxon>
        <taxon>Micromonosporales</taxon>
        <taxon>Micromonosporaceae</taxon>
        <taxon>Actinoplanes</taxon>
    </lineage>
</organism>
<dbReference type="InterPro" id="IPR009057">
    <property type="entry name" value="Homeodomain-like_sf"/>
</dbReference>
<keyword evidence="7" id="KW-1185">Reference proteome</keyword>
<keyword evidence="1" id="KW-0805">Transcription regulation</keyword>
<dbReference type="InterPro" id="IPR001647">
    <property type="entry name" value="HTH_TetR"/>
</dbReference>
<keyword evidence="2 4" id="KW-0238">DNA-binding</keyword>
<dbReference type="RefSeq" id="WP_282766888.1">
    <property type="nucleotide sequence ID" value="NZ_JASCTH010000045.1"/>
</dbReference>
<evidence type="ECO:0000259" key="5">
    <source>
        <dbReference type="PROSITE" id="PS50977"/>
    </source>
</evidence>
<name>A0ABT6X089_9ACTN</name>
<comment type="caution">
    <text evidence="6">The sequence shown here is derived from an EMBL/GenBank/DDBJ whole genome shotgun (WGS) entry which is preliminary data.</text>
</comment>
<dbReference type="SUPFAM" id="SSF46689">
    <property type="entry name" value="Homeodomain-like"/>
    <property type="match status" value="1"/>
</dbReference>
<dbReference type="PANTHER" id="PTHR30055:SF234">
    <property type="entry name" value="HTH-TYPE TRANSCRIPTIONAL REGULATOR BETI"/>
    <property type="match status" value="1"/>
</dbReference>
<proteinExistence type="predicted"/>
<evidence type="ECO:0000256" key="3">
    <source>
        <dbReference type="ARBA" id="ARBA00023163"/>
    </source>
</evidence>